<dbReference type="EC" id="1.11.1.7" evidence="3"/>
<evidence type="ECO:0000256" key="12">
    <source>
        <dbReference type="RuleBase" id="RU004241"/>
    </source>
</evidence>
<keyword evidence="15" id="KW-1185">Reference proteome</keyword>
<evidence type="ECO:0000259" key="13">
    <source>
        <dbReference type="PROSITE" id="PS50873"/>
    </source>
</evidence>
<evidence type="ECO:0000256" key="5">
    <source>
        <dbReference type="ARBA" id="ARBA00022617"/>
    </source>
</evidence>
<evidence type="ECO:0000256" key="3">
    <source>
        <dbReference type="ARBA" id="ARBA00012313"/>
    </source>
</evidence>
<dbReference type="GO" id="GO:0020037">
    <property type="term" value="F:heme binding"/>
    <property type="evidence" value="ECO:0007669"/>
    <property type="project" value="InterPro"/>
</dbReference>
<dbReference type="Proteomes" id="UP000585474">
    <property type="component" value="Unassembled WGS sequence"/>
</dbReference>
<evidence type="ECO:0000256" key="8">
    <source>
        <dbReference type="ARBA" id="ARBA00023004"/>
    </source>
</evidence>
<evidence type="ECO:0000256" key="2">
    <source>
        <dbReference type="ARBA" id="ARBA00001913"/>
    </source>
</evidence>
<feature type="disulfide bond" evidence="11">
    <location>
        <begin position="42"/>
        <end position="74"/>
    </location>
</feature>
<dbReference type="InterPro" id="IPR000823">
    <property type="entry name" value="Peroxidase_pln"/>
</dbReference>
<keyword evidence="5" id="KW-0349">Heme</keyword>
<organism evidence="14 15">
    <name type="scientific">Actinidia rufa</name>
    <dbReference type="NCBI Taxonomy" id="165716"/>
    <lineage>
        <taxon>Eukaryota</taxon>
        <taxon>Viridiplantae</taxon>
        <taxon>Streptophyta</taxon>
        <taxon>Embryophyta</taxon>
        <taxon>Tracheophyta</taxon>
        <taxon>Spermatophyta</taxon>
        <taxon>Magnoliopsida</taxon>
        <taxon>eudicotyledons</taxon>
        <taxon>Gunneridae</taxon>
        <taxon>Pentapetalae</taxon>
        <taxon>asterids</taxon>
        <taxon>Ericales</taxon>
        <taxon>Actinidiaceae</taxon>
        <taxon>Actinidia</taxon>
    </lineage>
</organism>
<dbReference type="InterPro" id="IPR010255">
    <property type="entry name" value="Haem_peroxidase_sf"/>
</dbReference>
<comment type="catalytic activity">
    <reaction evidence="1">
        <text>2 a phenolic donor + H2O2 = 2 a phenolic radical donor + 2 H2O</text>
        <dbReference type="Rhea" id="RHEA:56136"/>
        <dbReference type="ChEBI" id="CHEBI:15377"/>
        <dbReference type="ChEBI" id="CHEBI:16240"/>
        <dbReference type="ChEBI" id="CHEBI:139520"/>
        <dbReference type="ChEBI" id="CHEBI:139521"/>
        <dbReference type="EC" id="1.11.1.7"/>
    </reaction>
</comment>
<reference evidence="15" key="1">
    <citation type="submission" date="2019-07" db="EMBL/GenBank/DDBJ databases">
        <title>De Novo Assembly of kiwifruit Actinidia rufa.</title>
        <authorList>
            <person name="Sugita-Konishi S."/>
            <person name="Sato K."/>
            <person name="Mori E."/>
            <person name="Abe Y."/>
            <person name="Kisaki G."/>
            <person name="Hamano K."/>
            <person name="Suezawa K."/>
            <person name="Otani M."/>
            <person name="Fukuda T."/>
            <person name="Manabe T."/>
            <person name="Gomi K."/>
            <person name="Tabuchi M."/>
            <person name="Akimitsu K."/>
            <person name="Kataoka I."/>
        </authorList>
    </citation>
    <scope>NUCLEOTIDE SEQUENCE [LARGE SCALE GENOMIC DNA]</scope>
    <source>
        <strain evidence="15">cv. Fuchu</strain>
    </source>
</reference>
<dbReference type="SUPFAM" id="SSF48113">
    <property type="entry name" value="Heme-dependent peroxidases"/>
    <property type="match status" value="1"/>
</dbReference>
<dbReference type="Gene3D" id="1.10.420.10">
    <property type="entry name" value="Peroxidase, domain 2"/>
    <property type="match status" value="1"/>
</dbReference>
<name>A0A7J0DMA7_9ERIC</name>
<feature type="domain" description="Plant heme peroxidase family profile" evidence="13">
    <location>
        <begin position="1"/>
        <end position="191"/>
    </location>
</feature>
<keyword evidence="7" id="KW-0560">Oxidoreductase</keyword>
<dbReference type="Pfam" id="PF00141">
    <property type="entry name" value="peroxidase"/>
    <property type="match status" value="1"/>
</dbReference>
<feature type="binding site" description="axial binding residue" evidence="10">
    <location>
        <position position="35"/>
    </location>
    <ligand>
        <name>heme b</name>
        <dbReference type="ChEBI" id="CHEBI:60344"/>
    </ligand>
    <ligandPart>
        <name>Fe</name>
        <dbReference type="ChEBI" id="CHEBI:18248"/>
    </ligandPart>
</feature>
<dbReference type="PANTHER" id="PTHR31517:SF48">
    <property type="entry name" value="PEROXIDASE 16-RELATED"/>
    <property type="match status" value="1"/>
</dbReference>
<proteinExistence type="inferred from homology"/>
<dbReference type="OrthoDB" id="2113341at2759"/>
<dbReference type="PANTHER" id="PTHR31517">
    <property type="match status" value="1"/>
</dbReference>
<evidence type="ECO:0000256" key="9">
    <source>
        <dbReference type="PIRSR" id="PIRSR600823-2"/>
    </source>
</evidence>
<dbReference type="GO" id="GO:0140825">
    <property type="term" value="F:lactoperoxidase activity"/>
    <property type="evidence" value="ECO:0007669"/>
    <property type="project" value="UniProtKB-EC"/>
</dbReference>
<dbReference type="InterPro" id="IPR002016">
    <property type="entry name" value="Haem_peroxidase"/>
</dbReference>
<comment type="caution">
    <text evidence="14">The sequence shown here is derived from an EMBL/GenBank/DDBJ whole genome shotgun (WGS) entry which is preliminary data.</text>
</comment>
<comment type="similarity">
    <text evidence="12">Belongs to the peroxidase family.</text>
</comment>
<evidence type="ECO:0000256" key="11">
    <source>
        <dbReference type="PIRSR" id="PIRSR600823-5"/>
    </source>
</evidence>
<dbReference type="PROSITE" id="PS50873">
    <property type="entry name" value="PEROXIDASE_4"/>
    <property type="match status" value="1"/>
</dbReference>
<keyword evidence="6 10" id="KW-0479">Metal-binding</keyword>
<accession>A0A7J0DMA7</accession>
<dbReference type="EMBL" id="BJWL01000270">
    <property type="protein sequence ID" value="GFS37100.1"/>
    <property type="molecule type" value="Genomic_DNA"/>
</dbReference>
<evidence type="ECO:0000256" key="1">
    <source>
        <dbReference type="ARBA" id="ARBA00000189"/>
    </source>
</evidence>
<dbReference type="AlphaFoldDB" id="A0A7J0DMA7"/>
<protein>
    <recommendedName>
        <fullName evidence="3">peroxidase</fullName>
        <ecNumber evidence="3">1.11.1.7</ecNumber>
    </recommendedName>
</protein>
<evidence type="ECO:0000256" key="4">
    <source>
        <dbReference type="ARBA" id="ARBA00022559"/>
    </source>
</evidence>
<dbReference type="GO" id="GO:0006979">
    <property type="term" value="P:response to oxidative stress"/>
    <property type="evidence" value="ECO:0007669"/>
    <property type="project" value="InterPro"/>
</dbReference>
<gene>
    <name evidence="14" type="ORF">Acr_00g0049830</name>
</gene>
<dbReference type="GO" id="GO:0046872">
    <property type="term" value="F:metal ion binding"/>
    <property type="evidence" value="ECO:0007669"/>
    <property type="project" value="UniProtKB-KW"/>
</dbReference>
<evidence type="ECO:0000256" key="7">
    <source>
        <dbReference type="ARBA" id="ARBA00023002"/>
    </source>
</evidence>
<evidence type="ECO:0000313" key="15">
    <source>
        <dbReference type="Proteomes" id="UP000585474"/>
    </source>
</evidence>
<keyword evidence="4" id="KW-0575">Peroxidase</keyword>
<feature type="binding site" evidence="9">
    <location>
        <position position="5"/>
    </location>
    <ligand>
        <name>substrate</name>
    </ligand>
</feature>
<keyword evidence="11" id="KW-1015">Disulfide bond</keyword>
<dbReference type="PRINTS" id="PR00461">
    <property type="entry name" value="PLPEROXIDASE"/>
</dbReference>
<evidence type="ECO:0000313" key="14">
    <source>
        <dbReference type="EMBL" id="GFS37100.1"/>
    </source>
</evidence>
<comment type="cofactor">
    <cofactor evidence="10">
        <name>heme b</name>
        <dbReference type="ChEBI" id="CHEBI:60344"/>
    </cofactor>
    <text evidence="10">Binds 1 heme b (iron(II)-protoporphyrin IX) group per subunit.</text>
</comment>
<keyword evidence="8 10" id="KW-0408">Iron</keyword>
<sequence length="194" mass="20957">MAEIPKPEGNISETLRLFASRGFSKRETVSLLGGHNIGKISCQFIQPRLHNFQGTGQPDPAIPSDFLADISLICSDNGSTSPNGAPSPMGSRFLTESFVGIEYYQGLSSSISSGSVFGPRYYESLLRGRGLLFADQQLMASDETAELVRDYASDDGTTFRADFARAMVKMSNLGALTGSRGQIRLNCSRLVNSN</sequence>
<evidence type="ECO:0000256" key="6">
    <source>
        <dbReference type="ARBA" id="ARBA00022723"/>
    </source>
</evidence>
<evidence type="ECO:0000256" key="10">
    <source>
        <dbReference type="PIRSR" id="PIRSR600823-3"/>
    </source>
</evidence>
<comment type="cofactor">
    <cofactor evidence="2">
        <name>Ca(2+)</name>
        <dbReference type="ChEBI" id="CHEBI:29108"/>
    </cofactor>
</comment>